<name>A0A1R3UZC7_9HYPH</name>
<sequence length="142" mass="15532">MSLFDGHTVLLVCSERYRIVVRWTGGQRERSFLTKESKSKSDKVHLPHEFALQADCILLDGELGERGEMNRARCAYQGIELADLAEHSTYGRGIVDIDLEIAGASADSDDIVAPAEFGRHGLADFATPTNMNDSHEALASAP</sequence>
<evidence type="ECO:0000313" key="2">
    <source>
        <dbReference type="Proteomes" id="UP000188388"/>
    </source>
</evidence>
<reference evidence="2" key="1">
    <citation type="submission" date="2017-01" db="EMBL/GenBank/DDBJ databases">
        <authorList>
            <person name="Brunel B."/>
        </authorList>
    </citation>
    <scope>NUCLEOTIDE SEQUENCE [LARGE SCALE GENOMIC DNA]</scope>
</reference>
<dbReference type="RefSeq" id="WP_143744423.1">
    <property type="nucleotide sequence ID" value="NZ_FTPD01000001.1"/>
</dbReference>
<proteinExistence type="predicted"/>
<organism evidence="1 2">
    <name type="scientific">Mesorhizobium prunaredense</name>
    <dbReference type="NCBI Taxonomy" id="1631249"/>
    <lineage>
        <taxon>Bacteria</taxon>
        <taxon>Pseudomonadati</taxon>
        <taxon>Pseudomonadota</taxon>
        <taxon>Alphaproteobacteria</taxon>
        <taxon>Hyphomicrobiales</taxon>
        <taxon>Phyllobacteriaceae</taxon>
        <taxon>Mesorhizobium</taxon>
    </lineage>
</organism>
<protein>
    <submittedName>
        <fullName evidence="1">Uncharacterized protein</fullName>
    </submittedName>
</protein>
<keyword evidence="2" id="KW-1185">Reference proteome</keyword>
<gene>
    <name evidence="1" type="ORF">BQ8794_10362</name>
</gene>
<dbReference type="AlphaFoldDB" id="A0A1R3UZC7"/>
<accession>A0A1R3UZC7</accession>
<evidence type="ECO:0000313" key="1">
    <source>
        <dbReference type="EMBL" id="SIT52992.1"/>
    </source>
</evidence>
<dbReference type="EMBL" id="FTPD01000001">
    <property type="protein sequence ID" value="SIT52992.1"/>
    <property type="molecule type" value="Genomic_DNA"/>
</dbReference>
<dbReference type="Proteomes" id="UP000188388">
    <property type="component" value="Unassembled WGS sequence"/>
</dbReference>